<evidence type="ECO:0000313" key="1">
    <source>
        <dbReference type="EMBL" id="DAE32882.1"/>
    </source>
</evidence>
<sequence length="86" mass="10134">MDKKSEEYLSRYIKLTDKIKQKIESHANRYNIKAEICAWYLDWEDFCSDWCDGCGYSRTEARKLYHGGIGEFMNLPNGNGIVRFVI</sequence>
<proteinExistence type="predicted"/>
<dbReference type="GO" id="GO:0006508">
    <property type="term" value="P:proteolysis"/>
    <property type="evidence" value="ECO:0007669"/>
    <property type="project" value="UniProtKB-KW"/>
</dbReference>
<keyword evidence="1" id="KW-0067">ATP-binding</keyword>
<organism evidence="1">
    <name type="scientific">virus sp. ctBS918</name>
    <dbReference type="NCBI Taxonomy" id="2825807"/>
    <lineage>
        <taxon>Viruses</taxon>
    </lineage>
</organism>
<keyword evidence="1" id="KW-0645">Protease</keyword>
<dbReference type="GO" id="GO:0005524">
    <property type="term" value="F:ATP binding"/>
    <property type="evidence" value="ECO:0007669"/>
    <property type="project" value="UniProtKB-KW"/>
</dbReference>
<keyword evidence="1" id="KW-0547">Nucleotide-binding</keyword>
<dbReference type="GO" id="GO:0008233">
    <property type="term" value="F:peptidase activity"/>
    <property type="evidence" value="ECO:0007669"/>
    <property type="project" value="UniProtKB-KW"/>
</dbReference>
<accession>A0A8S5RP03</accession>
<dbReference type="EMBL" id="BK059130">
    <property type="protein sequence ID" value="DAE32882.1"/>
    <property type="molecule type" value="Genomic_DNA"/>
</dbReference>
<keyword evidence="1" id="KW-0378">Hydrolase</keyword>
<protein>
    <submittedName>
        <fullName evidence="1">ATP-dependent Clp protease ATP-binding subunit</fullName>
    </submittedName>
</protein>
<name>A0A8S5RP03_9VIRU</name>
<reference evidence="1" key="1">
    <citation type="journal article" date="2021" name="Proc. Natl. Acad. Sci. U.S.A.">
        <title>A Catalog of Tens of Thousands of Viruses from Human Metagenomes Reveals Hidden Associations with Chronic Diseases.</title>
        <authorList>
            <person name="Tisza M.J."/>
            <person name="Buck C.B."/>
        </authorList>
    </citation>
    <scope>NUCLEOTIDE SEQUENCE</scope>
    <source>
        <strain evidence="1">CtBS918</strain>
    </source>
</reference>